<sequence>MDEKHVNSKHNEPKRDQAKPTKPEPQEFKDHESHLAALLILYRRWDEIKARDGIPPIAVDKTNSFHGSYVKPTTDLDMIWSEIVGLRKHLGMESQGPGKEKWCRWCKESESEGKEFEHWV</sequence>
<name>A0A5M9JMP3_MONFR</name>
<evidence type="ECO:0000313" key="2">
    <source>
        <dbReference type="EMBL" id="KAA8569072.1"/>
    </source>
</evidence>
<accession>A0A5M9JMP3</accession>
<dbReference type="EMBL" id="VICG01000008">
    <property type="protein sequence ID" value="KAA8569072.1"/>
    <property type="molecule type" value="Genomic_DNA"/>
</dbReference>
<reference evidence="2 3" key="1">
    <citation type="submission" date="2019-06" db="EMBL/GenBank/DDBJ databases">
        <title>Genome Sequence of the Brown Rot Fungal Pathogen Monilinia fructicola.</title>
        <authorList>
            <person name="De Miccolis Angelini R.M."/>
            <person name="Landi L."/>
            <person name="Abate D."/>
            <person name="Pollastro S."/>
            <person name="Romanazzi G."/>
            <person name="Faretra F."/>
        </authorList>
    </citation>
    <scope>NUCLEOTIDE SEQUENCE [LARGE SCALE GENOMIC DNA]</scope>
    <source>
        <strain evidence="2 3">Mfrc123</strain>
    </source>
</reference>
<comment type="caution">
    <text evidence="2">The sequence shown here is derived from an EMBL/GenBank/DDBJ whole genome shotgun (WGS) entry which is preliminary data.</text>
</comment>
<protein>
    <submittedName>
        <fullName evidence="2">Uncharacterized protein</fullName>
    </submittedName>
</protein>
<gene>
    <name evidence="2" type="ORF">EYC84_000742</name>
</gene>
<dbReference type="AlphaFoldDB" id="A0A5M9JMP3"/>
<feature type="region of interest" description="Disordered" evidence="1">
    <location>
        <begin position="1"/>
        <end position="31"/>
    </location>
</feature>
<proteinExistence type="predicted"/>
<organism evidence="2 3">
    <name type="scientific">Monilinia fructicola</name>
    <name type="common">Brown rot fungus</name>
    <name type="synonym">Ciboria fructicola</name>
    <dbReference type="NCBI Taxonomy" id="38448"/>
    <lineage>
        <taxon>Eukaryota</taxon>
        <taxon>Fungi</taxon>
        <taxon>Dikarya</taxon>
        <taxon>Ascomycota</taxon>
        <taxon>Pezizomycotina</taxon>
        <taxon>Leotiomycetes</taxon>
        <taxon>Helotiales</taxon>
        <taxon>Sclerotiniaceae</taxon>
        <taxon>Monilinia</taxon>
    </lineage>
</organism>
<dbReference type="Proteomes" id="UP000322873">
    <property type="component" value="Unassembled WGS sequence"/>
</dbReference>
<evidence type="ECO:0000256" key="1">
    <source>
        <dbReference type="SAM" id="MobiDB-lite"/>
    </source>
</evidence>
<keyword evidence="3" id="KW-1185">Reference proteome</keyword>
<evidence type="ECO:0000313" key="3">
    <source>
        <dbReference type="Proteomes" id="UP000322873"/>
    </source>
</evidence>